<protein>
    <submittedName>
        <fullName evidence="1">Uncharacterized protein</fullName>
    </submittedName>
</protein>
<accession>A0A3D8X012</accession>
<evidence type="ECO:0000313" key="2">
    <source>
        <dbReference type="Proteomes" id="UP000256519"/>
    </source>
</evidence>
<dbReference type="AlphaFoldDB" id="A0A3D8X012"/>
<sequence length="60" mass="6867">MVHTRTGLIQDSTDAAGEKVRKLDENIGNRTYGREDVEQQVIFEVRPEIADQVLLQLIEK</sequence>
<proteinExistence type="predicted"/>
<gene>
    <name evidence="1" type="ORF">C3744_17960</name>
</gene>
<reference evidence="1 2" key="1">
    <citation type="journal article" date="2018" name="Appl. Environ. Microbiol.">
        <title>Antimicrobial susceptibility testing and tentative epidemiological cut-off values of five Bacillus species relevant for use as animal feed additives or for plant protection.</title>
        <authorList>
            <person name="Agerso Y."/>
            <person name="Stuer-Lauridsen B."/>
            <person name="Bjerre K."/>
            <person name="Jensen M.G."/>
            <person name="Johansen E."/>
            <person name="Bennedsen M."/>
            <person name="Brockmann E."/>
            <person name="Nielsen B."/>
        </authorList>
    </citation>
    <scope>NUCLEOTIDE SEQUENCE [LARGE SCALE GENOMIC DNA]</scope>
    <source>
        <strain evidence="1 2">CHCC20162</strain>
    </source>
</reference>
<organism evidence="1 2">
    <name type="scientific">Priestia megaterium</name>
    <name type="common">Bacillus megaterium</name>
    <dbReference type="NCBI Taxonomy" id="1404"/>
    <lineage>
        <taxon>Bacteria</taxon>
        <taxon>Bacillati</taxon>
        <taxon>Bacillota</taxon>
        <taxon>Bacilli</taxon>
        <taxon>Bacillales</taxon>
        <taxon>Bacillaceae</taxon>
        <taxon>Priestia</taxon>
    </lineage>
</organism>
<comment type="caution">
    <text evidence="1">The sequence shown here is derived from an EMBL/GenBank/DDBJ whole genome shotgun (WGS) entry which is preliminary data.</text>
</comment>
<evidence type="ECO:0000313" key="1">
    <source>
        <dbReference type="EMBL" id="RDZ12482.1"/>
    </source>
</evidence>
<dbReference type="EMBL" id="PQWM01000021">
    <property type="protein sequence ID" value="RDZ12482.1"/>
    <property type="molecule type" value="Genomic_DNA"/>
</dbReference>
<name>A0A3D8X012_PRIMG</name>
<dbReference type="Proteomes" id="UP000256519">
    <property type="component" value="Unassembled WGS sequence"/>
</dbReference>